<keyword evidence="1 4" id="KW-0349">Heme</keyword>
<proteinExistence type="predicted"/>
<gene>
    <name evidence="6" type="ORF">FRUB_00881</name>
</gene>
<evidence type="ECO:0000313" key="7">
    <source>
        <dbReference type="Proteomes" id="UP000214646"/>
    </source>
</evidence>
<dbReference type="InterPro" id="IPR011989">
    <property type="entry name" value="ARM-like"/>
</dbReference>
<evidence type="ECO:0000313" key="6">
    <source>
        <dbReference type="EMBL" id="OWK47182.1"/>
    </source>
</evidence>
<dbReference type="InterPro" id="IPR055557">
    <property type="entry name" value="DUF7133"/>
</dbReference>
<name>A0A225E0R9_9BACT</name>
<dbReference type="PANTHER" id="PTHR33546">
    <property type="entry name" value="LARGE, MULTIFUNCTIONAL SECRETED PROTEIN-RELATED"/>
    <property type="match status" value="1"/>
</dbReference>
<dbReference type="Pfam" id="PF00034">
    <property type="entry name" value="Cytochrom_C"/>
    <property type="match status" value="1"/>
</dbReference>
<dbReference type="Pfam" id="PF23500">
    <property type="entry name" value="DUF7133"/>
    <property type="match status" value="1"/>
</dbReference>
<feature type="domain" description="Cytochrome c" evidence="5">
    <location>
        <begin position="879"/>
        <end position="1012"/>
    </location>
</feature>
<reference evidence="7" key="1">
    <citation type="submission" date="2017-06" db="EMBL/GenBank/DDBJ databases">
        <title>Genome analysis of Fimbriiglobus ruber SP5, the first member of the order Planctomycetales with confirmed chitinolytic capability.</title>
        <authorList>
            <person name="Ravin N.V."/>
            <person name="Rakitin A.L."/>
            <person name="Ivanova A.A."/>
            <person name="Beletsky A.V."/>
            <person name="Kulichevskaya I.S."/>
            <person name="Mardanov A.V."/>
            <person name="Dedysh S.N."/>
        </authorList>
    </citation>
    <scope>NUCLEOTIDE SEQUENCE [LARGE SCALE GENOMIC DNA]</scope>
    <source>
        <strain evidence="7">SP5</strain>
    </source>
</reference>
<dbReference type="InterPro" id="IPR016024">
    <property type="entry name" value="ARM-type_fold"/>
</dbReference>
<dbReference type="GO" id="GO:0009055">
    <property type="term" value="F:electron transfer activity"/>
    <property type="evidence" value="ECO:0007669"/>
    <property type="project" value="InterPro"/>
</dbReference>
<evidence type="ECO:0000256" key="4">
    <source>
        <dbReference type="PROSITE-ProRule" id="PRU00433"/>
    </source>
</evidence>
<dbReference type="NCBIfam" id="TIGR02603">
    <property type="entry name" value="CxxCH_TIGR02603"/>
    <property type="match status" value="1"/>
</dbReference>
<dbReference type="GO" id="GO:0020037">
    <property type="term" value="F:heme binding"/>
    <property type="evidence" value="ECO:0007669"/>
    <property type="project" value="InterPro"/>
</dbReference>
<evidence type="ECO:0000256" key="1">
    <source>
        <dbReference type="ARBA" id="ARBA00022617"/>
    </source>
</evidence>
<evidence type="ECO:0000259" key="5">
    <source>
        <dbReference type="PROSITE" id="PS51007"/>
    </source>
</evidence>
<dbReference type="GO" id="GO:0046872">
    <property type="term" value="F:metal ion binding"/>
    <property type="evidence" value="ECO:0007669"/>
    <property type="project" value="UniProtKB-KW"/>
</dbReference>
<keyword evidence="3 4" id="KW-0408">Iron</keyword>
<sequence length="1012" mass="110511">MVSLVALLWADAFSDDKKPTAEKTADLAGELPRIPAKEPKEAVKSFTLAPGFRIELVAREPLIRSPVAMDFDEDGRLYVAEFPEYNLHDDPNFKQKGCIKRLEDTDGDGVYDKATVYVDNLPAPVAVACWDGGVFVGSVPNLLYCKDTDGDGKADIRQVVYVGFDRDKAGEAMLNSFRWGADNRFHVSTSMAGGQITPGDKPTAQPTPIRGRFILFDPATRNFETTSGHGQHGMSMDDWGRTFVCDNSNPIHHIYYDGRYAARNPYLTSPPVAANICDHVAEPNLVRTSAFEPWRVVRTRLRTSGAVKGPTEGGRVGGHFTGTTGVTIYRGDAYPPECRGQAIVGEVSNNLAHRMTLKPKGVGFVASKADEGREFLASSDNWFRPCQFANGPDGCLYVVDIYRELIETVVSIPPEILKHLHPESGVDRGRIWRIVPDNFTRRPAPKLSKMTSVELVALLDHPNGWHRDTASRLLYQRQDTSTIAPLAKLVGEGRTPQGRMHALRALHGLLARKAEMDTSGRVRKGNEIAGDELSGLLKQMTKQVLVALGDSDPNVREVAIRLSESFTDDAAVQAKWALLVNDPDIRVRWQLAFSLGELAGQAGTDALVRLAIKDGADPWFRFAIMTSAAKRSGPLARAFLSDAKYRVMPAGKALLAELATTIGLARRDDDVALLLQGIEALPTGEAALGRELTTTLLAKLPPAARAKLQSGSVQTVLKEMVADARKVAVDSKRSVADRATAARNLRLDAFAQASPLFAQLLDPRQPEEVQKAALDALARYDEDTAGGVILDAWANLSPQVRAAATEAVLSRPAWVNLFFDRIEKGRIKTSEIDPARVALLRKTNDPVIKTRAEKLFAGAGLSKRTEVIAAYKPALERKGDVAKGRAIFRKQCIACHRLEGVGEQIGAELAGIQERGADFLLVNILDPNREVLPKFLSYLAQTESGRTVAGLIQTETATSVTIRRSDGTSETLLRNDLESLRSTGLSFMPEGFEKQIAVDEMADLIAYILATK</sequence>
<dbReference type="NCBIfam" id="TIGR02604">
    <property type="entry name" value="Piru_Ver_Nterm"/>
    <property type="match status" value="1"/>
</dbReference>
<dbReference type="Proteomes" id="UP000214646">
    <property type="component" value="Unassembled WGS sequence"/>
</dbReference>
<dbReference type="SUPFAM" id="SSF46626">
    <property type="entry name" value="Cytochrome c"/>
    <property type="match status" value="1"/>
</dbReference>
<dbReference type="AlphaFoldDB" id="A0A225E0R9"/>
<organism evidence="6 7">
    <name type="scientific">Fimbriiglobus ruber</name>
    <dbReference type="NCBI Taxonomy" id="1908690"/>
    <lineage>
        <taxon>Bacteria</taxon>
        <taxon>Pseudomonadati</taxon>
        <taxon>Planctomycetota</taxon>
        <taxon>Planctomycetia</taxon>
        <taxon>Gemmatales</taxon>
        <taxon>Gemmataceae</taxon>
        <taxon>Fimbriiglobus</taxon>
    </lineage>
</organism>
<evidence type="ECO:0000256" key="2">
    <source>
        <dbReference type="ARBA" id="ARBA00022723"/>
    </source>
</evidence>
<protein>
    <recommendedName>
        <fullName evidence="5">Cytochrome c domain-containing protein</fullName>
    </recommendedName>
</protein>
<dbReference type="PROSITE" id="PS51007">
    <property type="entry name" value="CYTC"/>
    <property type="match status" value="1"/>
</dbReference>
<dbReference type="Gene3D" id="2.120.10.30">
    <property type="entry name" value="TolB, C-terminal domain"/>
    <property type="match status" value="1"/>
</dbReference>
<comment type="caution">
    <text evidence="6">The sequence shown here is derived from an EMBL/GenBank/DDBJ whole genome shotgun (WGS) entry which is preliminary data.</text>
</comment>
<dbReference type="InterPro" id="IPR011042">
    <property type="entry name" value="6-blade_b-propeller_TolB-like"/>
</dbReference>
<dbReference type="InterPro" id="IPR009056">
    <property type="entry name" value="Cyt_c-like_dom"/>
</dbReference>
<dbReference type="SUPFAM" id="SSF48371">
    <property type="entry name" value="ARM repeat"/>
    <property type="match status" value="1"/>
</dbReference>
<keyword evidence="2 4" id="KW-0479">Metal-binding</keyword>
<evidence type="ECO:0000256" key="3">
    <source>
        <dbReference type="ARBA" id="ARBA00023004"/>
    </source>
</evidence>
<dbReference type="SUPFAM" id="SSF63829">
    <property type="entry name" value="Calcium-dependent phosphotriesterase"/>
    <property type="match status" value="1"/>
</dbReference>
<dbReference type="InterPro" id="IPR013427">
    <property type="entry name" value="Haem-bd_dom_put"/>
</dbReference>
<accession>A0A225E0R9</accession>
<dbReference type="InterPro" id="IPR036909">
    <property type="entry name" value="Cyt_c-like_dom_sf"/>
</dbReference>
<dbReference type="EMBL" id="NIDE01000001">
    <property type="protein sequence ID" value="OWK47182.1"/>
    <property type="molecule type" value="Genomic_DNA"/>
</dbReference>
<dbReference type="InterPro" id="IPR013428">
    <property type="entry name" value="Membrane-bound_put_N"/>
</dbReference>
<dbReference type="PANTHER" id="PTHR33546:SF1">
    <property type="entry name" value="LARGE, MULTIFUNCTIONAL SECRETED PROTEIN"/>
    <property type="match status" value="1"/>
</dbReference>
<keyword evidence="7" id="KW-1185">Reference proteome</keyword>
<dbReference type="Gene3D" id="1.10.760.10">
    <property type="entry name" value="Cytochrome c-like domain"/>
    <property type="match status" value="1"/>
</dbReference>
<dbReference type="Gene3D" id="1.25.10.10">
    <property type="entry name" value="Leucine-rich Repeat Variant"/>
    <property type="match status" value="1"/>
</dbReference>